<evidence type="ECO:0008006" key="9">
    <source>
        <dbReference type="Google" id="ProtNLM"/>
    </source>
</evidence>
<dbReference type="PROSITE" id="PS50043">
    <property type="entry name" value="HTH_LUXR_2"/>
    <property type="match status" value="1"/>
</dbReference>
<dbReference type="PRINTS" id="PR00038">
    <property type="entry name" value="HTHLUXR"/>
</dbReference>
<keyword evidence="3" id="KW-0805">Transcription regulation</keyword>
<dbReference type="Gene3D" id="3.40.50.2300">
    <property type="match status" value="1"/>
</dbReference>
<keyword evidence="4" id="KW-0238">DNA-binding</keyword>
<dbReference type="SUPFAM" id="SSF46894">
    <property type="entry name" value="C-terminal effector domain of the bipartite response regulators"/>
    <property type="match status" value="1"/>
</dbReference>
<dbReference type="GO" id="GO:0006355">
    <property type="term" value="P:regulation of DNA-templated transcription"/>
    <property type="evidence" value="ECO:0007669"/>
    <property type="project" value="InterPro"/>
</dbReference>
<dbReference type="InterPro" id="IPR016032">
    <property type="entry name" value="Sig_transdc_resp-reg_C-effctor"/>
</dbReference>
<evidence type="ECO:0000259" key="7">
    <source>
        <dbReference type="PROSITE" id="PS50110"/>
    </source>
</evidence>
<dbReference type="InterPro" id="IPR000792">
    <property type="entry name" value="Tscrpt_reg_LuxR_C"/>
</dbReference>
<dbReference type="PROSITE" id="PS00622">
    <property type="entry name" value="HTH_LUXR_1"/>
    <property type="match status" value="1"/>
</dbReference>
<keyword evidence="5" id="KW-0804">Transcription</keyword>
<evidence type="ECO:0000256" key="1">
    <source>
        <dbReference type="ARBA" id="ARBA00022553"/>
    </source>
</evidence>
<keyword evidence="1" id="KW-0597">Phosphoprotein</keyword>
<dbReference type="CDD" id="cd06170">
    <property type="entry name" value="LuxR_C_like"/>
    <property type="match status" value="1"/>
</dbReference>
<sequence>MADPVDILLVDSRRLVRSGIERVLNDSGRFRVCAGVSSFDEAIRLARSQAPRIMLVNLPGLAVDLLDGARKIQRQFAEISVIVLADEADFVVQERLLQSGVAGIVNSSCSVEELYSAIETVARGGRFISDTLAQKLAERRLPGGQISPFDSLTHRELQILLLVTSGENTATIARGLCLTQKTVNSYRNRLLEKLQAKTEVELMHLALRHGLVSIPGHIF</sequence>
<dbReference type="InterPro" id="IPR001789">
    <property type="entry name" value="Sig_transdc_resp-reg_receiver"/>
</dbReference>
<feature type="domain" description="Response regulatory" evidence="7">
    <location>
        <begin position="6"/>
        <end position="122"/>
    </location>
</feature>
<dbReference type="GO" id="GO:0000160">
    <property type="term" value="P:phosphorelay signal transduction system"/>
    <property type="evidence" value="ECO:0007669"/>
    <property type="project" value="UniProtKB-KW"/>
</dbReference>
<dbReference type="PANTHER" id="PTHR43214:SF3">
    <property type="entry name" value="RESPONSE REGULATOR UVRY"/>
    <property type="match status" value="1"/>
</dbReference>
<organism evidence="8">
    <name type="scientific">hydrothermal vent metagenome</name>
    <dbReference type="NCBI Taxonomy" id="652676"/>
    <lineage>
        <taxon>unclassified sequences</taxon>
        <taxon>metagenomes</taxon>
        <taxon>ecological metagenomes</taxon>
    </lineage>
</organism>
<dbReference type="EMBL" id="UOFK01000068">
    <property type="protein sequence ID" value="VAW75234.1"/>
    <property type="molecule type" value="Genomic_DNA"/>
</dbReference>
<protein>
    <recommendedName>
        <fullName evidence="9">Two-component transcriptional response regulator, LuxR family</fullName>
    </recommendedName>
</protein>
<evidence type="ECO:0000313" key="8">
    <source>
        <dbReference type="EMBL" id="VAW75234.1"/>
    </source>
</evidence>
<dbReference type="InterPro" id="IPR011006">
    <property type="entry name" value="CheY-like_superfamily"/>
</dbReference>
<evidence type="ECO:0000256" key="5">
    <source>
        <dbReference type="ARBA" id="ARBA00023163"/>
    </source>
</evidence>
<reference evidence="8" key="1">
    <citation type="submission" date="2018-06" db="EMBL/GenBank/DDBJ databases">
        <authorList>
            <person name="Zhirakovskaya E."/>
        </authorList>
    </citation>
    <scope>NUCLEOTIDE SEQUENCE</scope>
</reference>
<evidence type="ECO:0000256" key="3">
    <source>
        <dbReference type="ARBA" id="ARBA00023015"/>
    </source>
</evidence>
<keyword evidence="2" id="KW-0902">Two-component regulatory system</keyword>
<dbReference type="InterPro" id="IPR058245">
    <property type="entry name" value="NreC/VraR/RcsB-like_REC"/>
</dbReference>
<dbReference type="PANTHER" id="PTHR43214">
    <property type="entry name" value="TWO-COMPONENT RESPONSE REGULATOR"/>
    <property type="match status" value="1"/>
</dbReference>
<feature type="domain" description="HTH luxR-type" evidence="6">
    <location>
        <begin position="145"/>
        <end position="210"/>
    </location>
</feature>
<dbReference type="SUPFAM" id="SSF52172">
    <property type="entry name" value="CheY-like"/>
    <property type="match status" value="1"/>
</dbReference>
<evidence type="ECO:0000256" key="4">
    <source>
        <dbReference type="ARBA" id="ARBA00023125"/>
    </source>
</evidence>
<proteinExistence type="predicted"/>
<evidence type="ECO:0000256" key="2">
    <source>
        <dbReference type="ARBA" id="ARBA00023012"/>
    </source>
</evidence>
<dbReference type="AlphaFoldDB" id="A0A3B0Z1R3"/>
<dbReference type="Pfam" id="PF00072">
    <property type="entry name" value="Response_reg"/>
    <property type="match status" value="1"/>
</dbReference>
<dbReference type="PROSITE" id="PS50110">
    <property type="entry name" value="RESPONSE_REGULATORY"/>
    <property type="match status" value="1"/>
</dbReference>
<dbReference type="SMART" id="SM00421">
    <property type="entry name" value="HTH_LUXR"/>
    <property type="match status" value="1"/>
</dbReference>
<dbReference type="Pfam" id="PF00196">
    <property type="entry name" value="GerE"/>
    <property type="match status" value="1"/>
</dbReference>
<dbReference type="InterPro" id="IPR039420">
    <property type="entry name" value="WalR-like"/>
</dbReference>
<evidence type="ECO:0000259" key="6">
    <source>
        <dbReference type="PROSITE" id="PS50043"/>
    </source>
</evidence>
<gene>
    <name evidence="8" type="ORF">MNBD_GAMMA13-395</name>
</gene>
<name>A0A3B0Z1R3_9ZZZZ</name>
<dbReference type="GO" id="GO:0003677">
    <property type="term" value="F:DNA binding"/>
    <property type="evidence" value="ECO:0007669"/>
    <property type="project" value="UniProtKB-KW"/>
</dbReference>
<accession>A0A3B0Z1R3</accession>
<dbReference type="CDD" id="cd17535">
    <property type="entry name" value="REC_NarL-like"/>
    <property type="match status" value="1"/>
</dbReference>